<evidence type="ECO:0000313" key="3">
    <source>
        <dbReference type="WBParaSite" id="L893_g2146.t1"/>
    </source>
</evidence>
<dbReference type="AlphaFoldDB" id="A0A1I7YZZ7"/>
<proteinExistence type="predicted"/>
<feature type="compositionally biased region" description="Polar residues" evidence="1">
    <location>
        <begin position="44"/>
        <end position="53"/>
    </location>
</feature>
<protein>
    <submittedName>
        <fullName evidence="3">Guanine nucleotide-binding protein subunit gamma</fullName>
    </submittedName>
</protein>
<feature type="region of interest" description="Disordered" evidence="1">
    <location>
        <begin position="1"/>
        <end position="58"/>
    </location>
</feature>
<reference evidence="3" key="1">
    <citation type="submission" date="2016-11" db="UniProtKB">
        <authorList>
            <consortium name="WormBaseParasite"/>
        </authorList>
    </citation>
    <scope>IDENTIFICATION</scope>
</reference>
<feature type="compositionally biased region" description="Polar residues" evidence="1">
    <location>
        <begin position="1"/>
        <end position="18"/>
    </location>
</feature>
<name>A0A1I7YZZ7_9BILA</name>
<dbReference type="WBParaSite" id="L893_g2146.t1">
    <property type="protein sequence ID" value="L893_g2146.t1"/>
    <property type="gene ID" value="L893_g2146"/>
</dbReference>
<accession>A0A1I7YZZ7</accession>
<evidence type="ECO:0000313" key="2">
    <source>
        <dbReference type="Proteomes" id="UP000095287"/>
    </source>
</evidence>
<dbReference type="Proteomes" id="UP000095287">
    <property type="component" value="Unplaced"/>
</dbReference>
<sequence>MSATSSSSDAMPRSSITEKLSDLKQAAKRAAKKVKEANLAEAQRASQDPNKATNLPACPIQCQFSMH</sequence>
<keyword evidence="2" id="KW-1185">Reference proteome</keyword>
<evidence type="ECO:0000256" key="1">
    <source>
        <dbReference type="SAM" id="MobiDB-lite"/>
    </source>
</evidence>
<organism evidence="2 3">
    <name type="scientific">Steinernema glaseri</name>
    <dbReference type="NCBI Taxonomy" id="37863"/>
    <lineage>
        <taxon>Eukaryota</taxon>
        <taxon>Metazoa</taxon>
        <taxon>Ecdysozoa</taxon>
        <taxon>Nematoda</taxon>
        <taxon>Chromadorea</taxon>
        <taxon>Rhabditida</taxon>
        <taxon>Tylenchina</taxon>
        <taxon>Panagrolaimomorpha</taxon>
        <taxon>Strongyloidoidea</taxon>
        <taxon>Steinernematidae</taxon>
        <taxon>Steinernema</taxon>
    </lineage>
</organism>